<dbReference type="PROSITE" id="PS51257">
    <property type="entry name" value="PROKAR_LIPOPROTEIN"/>
    <property type="match status" value="1"/>
</dbReference>
<dbReference type="STRING" id="142588.SAMN04488559_10610"/>
<evidence type="ECO:0008006" key="3">
    <source>
        <dbReference type="Google" id="ProtNLM"/>
    </source>
</evidence>
<dbReference type="AlphaFoldDB" id="A0A1H9S0F5"/>
<dbReference type="InterPro" id="IPR046720">
    <property type="entry name" value="DUF6612"/>
</dbReference>
<gene>
    <name evidence="1" type="ORF">SAMN04488559_10610</name>
</gene>
<dbReference type="RefSeq" id="WP_092651401.1">
    <property type="nucleotide sequence ID" value="NZ_FOHA01000006.1"/>
</dbReference>
<dbReference type="EMBL" id="FOHA01000006">
    <property type="protein sequence ID" value="SER78424.1"/>
    <property type="molecule type" value="Genomic_DNA"/>
</dbReference>
<protein>
    <recommendedName>
        <fullName evidence="3">Lipoprotein</fullName>
    </recommendedName>
</protein>
<evidence type="ECO:0000313" key="1">
    <source>
        <dbReference type="EMBL" id="SER78424.1"/>
    </source>
</evidence>
<sequence length="231" mass="25891">MKKSLPLILTVIVLLTGCSAPLNKDGVLKKIEEHQSKIDSYQLELGMSVDVKGNNGEKAYSELNLSADIQSKKEAYQINMSNDQEAKEIVIKDDKAYLKNGDDSWEEAEKKEAKALISQTDYQVFTKLINAVSDELKLNKKDADYLLSYEGDSQKLFKLLQKYYNVSFTGVDVEKDVTINLDAKVDKKTFNLKELAIVLTALNDSGKVVIEITIELDKFGQIKDIKAPTSK</sequence>
<dbReference type="Pfam" id="PF20316">
    <property type="entry name" value="DUF6612"/>
    <property type="match status" value="1"/>
</dbReference>
<organism evidence="1 2">
    <name type="scientific">Isobaculum melis</name>
    <dbReference type="NCBI Taxonomy" id="142588"/>
    <lineage>
        <taxon>Bacteria</taxon>
        <taxon>Bacillati</taxon>
        <taxon>Bacillota</taxon>
        <taxon>Bacilli</taxon>
        <taxon>Lactobacillales</taxon>
        <taxon>Carnobacteriaceae</taxon>
        <taxon>Isobaculum</taxon>
    </lineage>
</organism>
<dbReference type="Gene3D" id="2.50.20.20">
    <property type="match status" value="1"/>
</dbReference>
<proteinExistence type="predicted"/>
<dbReference type="OrthoDB" id="2191811at2"/>
<keyword evidence="2" id="KW-1185">Reference proteome</keyword>
<reference evidence="1 2" key="1">
    <citation type="submission" date="2016-10" db="EMBL/GenBank/DDBJ databases">
        <authorList>
            <person name="de Groot N.N."/>
        </authorList>
    </citation>
    <scope>NUCLEOTIDE SEQUENCE [LARGE SCALE GENOMIC DNA]</scope>
    <source>
        <strain evidence="1 2">DSM 13760</strain>
    </source>
</reference>
<dbReference type="Proteomes" id="UP000198948">
    <property type="component" value="Unassembled WGS sequence"/>
</dbReference>
<name>A0A1H9S0F5_9LACT</name>
<evidence type="ECO:0000313" key="2">
    <source>
        <dbReference type="Proteomes" id="UP000198948"/>
    </source>
</evidence>
<accession>A0A1H9S0F5</accession>